<evidence type="ECO:0000256" key="8">
    <source>
        <dbReference type="ARBA" id="ARBA00023316"/>
    </source>
</evidence>
<dbReference type="InterPro" id="IPR029044">
    <property type="entry name" value="Nucleotide-diphossugar_trans"/>
</dbReference>
<evidence type="ECO:0000256" key="9">
    <source>
        <dbReference type="SAM" id="Phobius"/>
    </source>
</evidence>
<comment type="subcellular location">
    <subcellularLocation>
        <location evidence="1">Golgi apparatus membrane</location>
        <topology evidence="1">Multi-pass membrane protein</topology>
    </subcellularLocation>
</comment>
<protein>
    <submittedName>
        <fullName evidence="10">Glycosyltransferase</fullName>
    </submittedName>
</protein>
<evidence type="ECO:0000256" key="4">
    <source>
        <dbReference type="ARBA" id="ARBA00022692"/>
    </source>
</evidence>
<comment type="caution">
    <text evidence="10">The sequence shown here is derived from an EMBL/GenBank/DDBJ whole genome shotgun (WGS) entry which is preliminary data.</text>
</comment>
<feature type="transmembrane region" description="Helical" evidence="9">
    <location>
        <begin position="384"/>
        <end position="405"/>
    </location>
</feature>
<dbReference type="FunFam" id="3.90.550.10:FF:000057">
    <property type="entry name" value="Glycosyltransferase-like protein, family 2"/>
    <property type="match status" value="1"/>
</dbReference>
<keyword evidence="2" id="KW-0328">Glycosyltransferase</keyword>
<reference evidence="10" key="1">
    <citation type="submission" date="2019-11" db="EMBL/GenBank/DDBJ databases">
        <title>Microbial mats filling the niche in hypersaline microbial mats.</title>
        <authorList>
            <person name="Wong H.L."/>
            <person name="Macleod F.I."/>
            <person name="White R.A. III"/>
            <person name="Burns B.P."/>
        </authorList>
    </citation>
    <scope>NUCLEOTIDE SEQUENCE</scope>
    <source>
        <strain evidence="10">Rbin_158</strain>
    </source>
</reference>
<keyword evidence="7 9" id="KW-0472">Membrane</keyword>
<feature type="transmembrane region" description="Helical" evidence="9">
    <location>
        <begin position="436"/>
        <end position="455"/>
    </location>
</feature>
<evidence type="ECO:0000256" key="2">
    <source>
        <dbReference type="ARBA" id="ARBA00022676"/>
    </source>
</evidence>
<dbReference type="GO" id="GO:0016757">
    <property type="term" value="F:glycosyltransferase activity"/>
    <property type="evidence" value="ECO:0007669"/>
    <property type="project" value="UniProtKB-KW"/>
</dbReference>
<keyword evidence="5 9" id="KW-1133">Transmembrane helix</keyword>
<proteinExistence type="predicted"/>
<evidence type="ECO:0000313" key="11">
    <source>
        <dbReference type="Proteomes" id="UP000649604"/>
    </source>
</evidence>
<feature type="transmembrane region" description="Helical" evidence="9">
    <location>
        <begin position="347"/>
        <end position="364"/>
    </location>
</feature>
<keyword evidence="6" id="KW-0333">Golgi apparatus</keyword>
<name>A0A9D5JWU3_9BACT</name>
<dbReference type="Proteomes" id="UP000649604">
    <property type="component" value="Unassembled WGS sequence"/>
</dbReference>
<feature type="transmembrane region" description="Helical" evidence="9">
    <location>
        <begin position="461"/>
        <end position="482"/>
    </location>
</feature>
<evidence type="ECO:0000256" key="7">
    <source>
        <dbReference type="ARBA" id="ARBA00023136"/>
    </source>
</evidence>
<accession>A0A9D5JWU3</accession>
<evidence type="ECO:0000313" key="10">
    <source>
        <dbReference type="EMBL" id="MBD3325578.1"/>
    </source>
</evidence>
<dbReference type="Pfam" id="PF13641">
    <property type="entry name" value="Glyco_tranf_2_3"/>
    <property type="match status" value="1"/>
</dbReference>
<dbReference type="AlphaFoldDB" id="A0A9D5JWU3"/>
<dbReference type="Gene3D" id="3.90.550.10">
    <property type="entry name" value="Spore Coat Polysaccharide Biosynthesis Protein SpsA, Chain A"/>
    <property type="match status" value="1"/>
</dbReference>
<dbReference type="PANTHER" id="PTHR32044">
    <property type="entry name" value="GLUCOMANNAN 4-BETA-MANNOSYLTRANSFERASE 9"/>
    <property type="match status" value="1"/>
</dbReference>
<keyword evidence="3" id="KW-0808">Transferase</keyword>
<keyword evidence="8" id="KW-0961">Cell wall biogenesis/degradation</keyword>
<organism evidence="10 11">
    <name type="scientific">candidate division KSB3 bacterium</name>
    <dbReference type="NCBI Taxonomy" id="2044937"/>
    <lineage>
        <taxon>Bacteria</taxon>
        <taxon>candidate division KSB3</taxon>
    </lineage>
</organism>
<evidence type="ECO:0000256" key="3">
    <source>
        <dbReference type="ARBA" id="ARBA00022679"/>
    </source>
</evidence>
<evidence type="ECO:0000256" key="5">
    <source>
        <dbReference type="ARBA" id="ARBA00022989"/>
    </source>
</evidence>
<dbReference type="EMBL" id="WJJP01000435">
    <property type="protein sequence ID" value="MBD3325578.1"/>
    <property type="molecule type" value="Genomic_DNA"/>
</dbReference>
<evidence type="ECO:0000256" key="1">
    <source>
        <dbReference type="ARBA" id="ARBA00004653"/>
    </source>
</evidence>
<keyword evidence="4 9" id="KW-0812">Transmembrane</keyword>
<dbReference type="PANTHER" id="PTHR32044:SF80">
    <property type="entry name" value="XYLOGLUCAN GLYCOSYLTRANSFERASE 2-RELATED"/>
    <property type="match status" value="1"/>
</dbReference>
<evidence type="ECO:0000256" key="6">
    <source>
        <dbReference type="ARBA" id="ARBA00023034"/>
    </source>
</evidence>
<dbReference type="SUPFAM" id="SSF53448">
    <property type="entry name" value="Nucleotide-diphospho-sugar transferases"/>
    <property type="match status" value="1"/>
</dbReference>
<dbReference type="GO" id="GO:0071555">
    <property type="term" value="P:cell wall organization"/>
    <property type="evidence" value="ECO:0007669"/>
    <property type="project" value="UniProtKB-KW"/>
</dbReference>
<gene>
    <name evidence="10" type="ORF">GF339_13420</name>
</gene>
<sequence length="489" mass="55582">MVTLILILYCVAVGLLTVYGLNCHVLIRLFKRRLNQHREDDRRLLERFYRDAGRQALPVVTSQIPIFNEMNVAERVIDAIAAFDYPPGKHEIQVLDDSTDETSEIVAQKVKALRTAGVWIEHIRRPTRDGFKAGALKLGAERAHGEFLAIFDADFVPPSDFLLQAIPFFVVQPDLGLVQGRWGHINHYESVITWCQAIGIDGHFTVEQSARNWNDLFMNFNGTAGIFRKAAIFDVGSWNADTLTEDLDLSYRLQLAGWKSRYLIDLVAPAEIPNNIHAFKSQQFRWAKGSMQTALKLLPAIWKTSHPRFKKFEATLHLTHYLVHPLMLYLAVIAPSLLIYRRFDLPLLLLGLLGSFLLVSFLGPSRLYWTAGKYLYGKQMRRVVLLPFLICFGCGMAINNTRAVVEAILDKQSEFVRTPKRGHQERKHYIPSINPLFLLELVAGVWCLVGVGFYFTAHQYLVGHFLLIYAVGFLYVGGLSVLSQIRGVR</sequence>
<feature type="transmembrane region" description="Helical" evidence="9">
    <location>
        <begin position="321"/>
        <end position="340"/>
    </location>
</feature>